<dbReference type="AlphaFoldDB" id="A0A1A7ZFL6"/>
<evidence type="ECO:0000313" key="1">
    <source>
        <dbReference type="EMBL" id="KAF7201432.1"/>
    </source>
</evidence>
<protein>
    <submittedName>
        <fullName evidence="1">LOC107392062-like protein</fullName>
    </submittedName>
    <submittedName>
        <fullName evidence="2">Pentraxin 3, long b</fullName>
    </submittedName>
</protein>
<proteinExistence type="predicted"/>
<organism evidence="2">
    <name type="scientific">Nothobranchius furzeri</name>
    <name type="common">Turquoise killifish</name>
    <dbReference type="NCBI Taxonomy" id="105023"/>
    <lineage>
        <taxon>Eukaryota</taxon>
        <taxon>Metazoa</taxon>
        <taxon>Chordata</taxon>
        <taxon>Craniata</taxon>
        <taxon>Vertebrata</taxon>
        <taxon>Euteleostomi</taxon>
        <taxon>Actinopterygii</taxon>
        <taxon>Neopterygii</taxon>
        <taxon>Teleostei</taxon>
        <taxon>Neoteleostei</taxon>
        <taxon>Acanthomorphata</taxon>
        <taxon>Ovalentaria</taxon>
        <taxon>Atherinomorphae</taxon>
        <taxon>Cyprinodontiformes</taxon>
        <taxon>Nothobranchiidae</taxon>
        <taxon>Nothobranchius</taxon>
    </lineage>
</organism>
<accession>A0A1A7ZFL6</accession>
<dbReference type="PANTHER" id="PTHR46943">
    <property type="entry name" value="PENTRAXIN-RELATED PROTEIN PTX3"/>
    <property type="match status" value="1"/>
</dbReference>
<dbReference type="InterPro" id="IPR042837">
    <property type="entry name" value="PTX3"/>
</dbReference>
<dbReference type="EMBL" id="HADY01003122">
    <property type="protein sequence ID" value="SBP41607.1"/>
    <property type="molecule type" value="Transcribed_RNA"/>
</dbReference>
<dbReference type="GO" id="GO:0005615">
    <property type="term" value="C:extracellular space"/>
    <property type="evidence" value="ECO:0007669"/>
    <property type="project" value="TreeGrafter"/>
</dbReference>
<dbReference type="Proteomes" id="UP000822369">
    <property type="component" value="Chromosome 18"/>
</dbReference>
<dbReference type="OMA" id="WDKLFIA"/>
<dbReference type="KEGG" id="nfu:107392062"/>
<dbReference type="PANTHER" id="PTHR46943:SF1">
    <property type="entry name" value="PENTRAXIN-RELATED PROTEIN PTX3"/>
    <property type="match status" value="1"/>
</dbReference>
<dbReference type="OrthoDB" id="10009351at2759"/>
<dbReference type="GO" id="GO:0045087">
    <property type="term" value="P:innate immune response"/>
    <property type="evidence" value="ECO:0007669"/>
    <property type="project" value="TreeGrafter"/>
</dbReference>
<evidence type="ECO:0000313" key="2">
    <source>
        <dbReference type="EMBL" id="SBP41607.1"/>
    </source>
</evidence>
<dbReference type="EMBL" id="JAAVVJ010000018">
    <property type="protein sequence ID" value="KAF7201432.1"/>
    <property type="molecule type" value="Genomic_DNA"/>
</dbReference>
<dbReference type="GO" id="GO:0001849">
    <property type="term" value="F:complement component C1q complex binding"/>
    <property type="evidence" value="ECO:0007669"/>
    <property type="project" value="TreeGrafter"/>
</dbReference>
<sequence length="277" mass="30789">MPASVRREKLKHQRQVDTVFHETRCCLLYNTRPPSSIMRVLSVVFLLTTVGSCLCVNEIKFEGNIADNYDNEIVPDQQEGESLNAGCHADLSRWDKLFISLEDSHMKQNMLLESVRQCCGGMVSAKAQVEKLLKSALQQYMASLGSSCRAQAEQADLRLHDSMVELRREEADRERRINATLKRMLHSGQEENARLKRLEESLASLTAESQPTPRPGGWGTSGMKPLLSDLKGMTSPSDVDAVKGSLVAIATELQKVHLQLSEMMDQAGTLSNNQGDT</sequence>
<dbReference type="GeneID" id="107392062"/>
<reference evidence="1" key="3">
    <citation type="submission" date="2020-03" db="EMBL/GenBank/DDBJ databases">
        <title>Intra-Species Differences in Population Size shape Life History and Genome Evolution.</title>
        <authorList>
            <person name="Willemsen D."/>
            <person name="Cui R."/>
            <person name="Valenzano D.R."/>
        </authorList>
    </citation>
    <scope>NUCLEOTIDE SEQUENCE</scope>
    <source>
        <strain evidence="1">GRZ</strain>
        <tissue evidence="1">Whole</tissue>
    </source>
</reference>
<name>A0A1A7ZFL6_NOTFU</name>
<reference evidence="2" key="2">
    <citation type="submission" date="2016-06" db="EMBL/GenBank/DDBJ databases">
        <title>The genome of a short-lived fish provides insights into sex chromosome evolution and the genetic control of aging.</title>
        <authorList>
            <person name="Reichwald K."/>
            <person name="Felder M."/>
            <person name="Petzold A."/>
            <person name="Koch P."/>
            <person name="Groth M."/>
            <person name="Platzer M."/>
        </authorList>
    </citation>
    <scope>NUCLEOTIDE SEQUENCE</scope>
    <source>
        <tissue evidence="2">Brain</tissue>
    </source>
</reference>
<gene>
    <name evidence="2" type="primary">PTX3B</name>
    <name evidence="1" type="ORF">G4P62_015278</name>
</gene>
<reference evidence="2" key="1">
    <citation type="submission" date="2016-05" db="EMBL/GenBank/DDBJ databases">
        <authorList>
            <person name="Lavstsen T."/>
            <person name="Jespersen J.S."/>
        </authorList>
    </citation>
    <scope>NUCLEOTIDE SEQUENCE</scope>
    <source>
        <tissue evidence="2">Brain</tissue>
    </source>
</reference>